<keyword evidence="2" id="KW-1185">Reference proteome</keyword>
<dbReference type="Proteomes" id="UP000294744">
    <property type="component" value="Unassembled WGS sequence"/>
</dbReference>
<protein>
    <submittedName>
        <fullName evidence="1">Nitroreductase family deazaflavin-dependent oxidoreductase</fullName>
    </submittedName>
</protein>
<dbReference type="Gene3D" id="2.30.110.10">
    <property type="entry name" value="Electron Transport, Fmn-binding Protein, Chain A"/>
    <property type="match status" value="1"/>
</dbReference>
<reference evidence="1 2" key="1">
    <citation type="submission" date="2019-03" db="EMBL/GenBank/DDBJ databases">
        <title>Draft genome sequences of novel Actinobacteria.</title>
        <authorList>
            <person name="Sahin N."/>
            <person name="Ay H."/>
            <person name="Saygin H."/>
        </authorList>
    </citation>
    <scope>NUCLEOTIDE SEQUENCE [LARGE SCALE GENOMIC DNA]</scope>
    <source>
        <strain evidence="1 2">16K404</strain>
    </source>
</reference>
<dbReference type="GO" id="GO:0016491">
    <property type="term" value="F:oxidoreductase activity"/>
    <property type="evidence" value="ECO:0007669"/>
    <property type="project" value="InterPro"/>
</dbReference>
<dbReference type="Pfam" id="PF04075">
    <property type="entry name" value="F420H2_quin_red"/>
    <property type="match status" value="1"/>
</dbReference>
<comment type="caution">
    <text evidence="1">The sequence shown here is derived from an EMBL/GenBank/DDBJ whole genome shotgun (WGS) entry which is preliminary data.</text>
</comment>
<organism evidence="1 2">
    <name type="scientific">Saccharopolyspora aridisoli</name>
    <dbReference type="NCBI Taxonomy" id="2530385"/>
    <lineage>
        <taxon>Bacteria</taxon>
        <taxon>Bacillati</taxon>
        <taxon>Actinomycetota</taxon>
        <taxon>Actinomycetes</taxon>
        <taxon>Pseudonocardiales</taxon>
        <taxon>Pseudonocardiaceae</taxon>
        <taxon>Saccharopolyspora</taxon>
    </lineage>
</organism>
<dbReference type="RefSeq" id="WP_132621862.1">
    <property type="nucleotide sequence ID" value="NZ_SMKV01000009.1"/>
</dbReference>
<accession>A0A4R4UNK5</accession>
<dbReference type="InterPro" id="IPR004378">
    <property type="entry name" value="F420H2_quin_Rdtase"/>
</dbReference>
<gene>
    <name evidence="1" type="ORF">E1161_09895</name>
</gene>
<dbReference type="AlphaFoldDB" id="A0A4R4UNK5"/>
<evidence type="ECO:0000313" key="2">
    <source>
        <dbReference type="Proteomes" id="UP000294744"/>
    </source>
</evidence>
<evidence type="ECO:0000313" key="1">
    <source>
        <dbReference type="EMBL" id="TDC93728.1"/>
    </source>
</evidence>
<name>A0A4R4UNK5_9PSEU</name>
<sequence length="167" mass="18962">MTDDRRSSRVADLTARLLRTRWLVRAPIWIFRAGLGRVFGQRLLMLEHLGRKSQQPRYVVLEVVDRTESGYVLAAGFGERTQWLRNLDAHPRAHVSIGARTRIPVEARRLTPAEAAETLRRYAARNPRAWAKLRPVFERTLGAPISEFGTTLPLVELIETPPDQCGG</sequence>
<dbReference type="NCBIfam" id="TIGR00026">
    <property type="entry name" value="hi_GC_TIGR00026"/>
    <property type="match status" value="1"/>
</dbReference>
<proteinExistence type="predicted"/>
<dbReference type="EMBL" id="SMKV01000009">
    <property type="protein sequence ID" value="TDC93728.1"/>
    <property type="molecule type" value="Genomic_DNA"/>
</dbReference>
<dbReference type="InterPro" id="IPR012349">
    <property type="entry name" value="Split_barrel_FMN-bd"/>
</dbReference>
<dbReference type="OrthoDB" id="163266at2"/>